<dbReference type="SMART" id="SM00177">
    <property type="entry name" value="ARF"/>
    <property type="match status" value="1"/>
</dbReference>
<dbReference type="InterPro" id="IPR022122">
    <property type="entry name" value="DUF3657"/>
</dbReference>
<feature type="binding site" evidence="4">
    <location>
        <begin position="413"/>
        <end position="416"/>
    </location>
    <ligand>
        <name>GTP</name>
        <dbReference type="ChEBI" id="CHEBI:37565"/>
    </ligand>
</feature>
<sequence length="1089" mass="127422">MSSDNPDGQPLDFEYYETNYPYLNVKKNLLNNTLSKWRRAIAPYNPFAMQQIPNQKRMGMGIRNGNGFYFPDPYPNRVNWSVFFPTHYDPLSEQHFGNHGWQTRKDAPMFTALAIRAQALPRGCVRQIEAFKRCQNVNGVTKCQEEADNIISICPKWALEGLKEKKKQLDKIEAIQTLQYRSVLEVSPYNKGRTVKDVSDKTWADGHRDKLRPDTMWADERYTSITQSEINEAKKRVAARDAANGSQGQGVPCASPRYVKFSYQRRQTSISMIYQQNNKQKYQNKSLRMGLLNIIRKIKKSEKELRILVLGLDNAGKTTILKALSNEDINQIAPTHGFNIKNLQHEGFKLNVWDVGGQEKLREYWSNFYENTDALVFVIDSSDQMRLEEGGKELDKLLGEAELKKVPLLVFANKQDLVQALPADEIDNGRLQHVQLKPKKDCKKEWNGLLRQFKINEYQIINIINMKSQIEVLIHFKKFTNIDLFTQGIYQLRVHIPEAQPYLIFKSIRHDPYTSNEVDQNFVFYEENIEDKYFYSQGFLIRYEDEEMPTNIGCVFRQQETQNIEIVIELLFLDKKLLGDIFVDNFQEVALSIRQQMQIVSKATLKVSNPFTYNQTYYPIEFDSAHFCLVETQIHTIPFQFSISKQQLAAEIQTEDQLSELLNQSIYLLLDNRKLLMKQLSNLQNEKKFTQLQYQEKQFDLKDKEIENLILQSLHELHQDMYILWCELVNAIKENHQKLQNQLEQEFLCQMMQIWQNCVLLNKSEVKQLDQVQLNGRNNHEQAKYYRNQIISQEINQIKYIELLQPLNSNPFIFKHTCVQKGFIQKPQSSFIHYVVLVHGYQGTSYDMRYWKSILTIRFKDKIRLICPTCNDGTSNKPIQEQAKLLAIEVSNFISDENVTEFRLSFIGHSLGGLIIRAALPELIEYKEFMHTYVSLGSPHCGYASSESVLVDTGLMMIQKWNKCKTLEELSQKDHKNIKNTYIYTLSKAEGLNWFNNVVLMSSFQDHYVPFHSALIQKIENQNDQRVQAYNEIVSNILSKCGKIDRFDINFLITKKKLDKFIGRAAHIEFIDNLTLVKMFIYLYDEYFH</sequence>
<keyword evidence="3 4" id="KW-0342">GTP-binding</keyword>
<dbReference type="NCBIfam" id="TIGR00231">
    <property type="entry name" value="small_GTP"/>
    <property type="match status" value="1"/>
</dbReference>
<feature type="binding site" evidence="5">
    <location>
        <position position="318"/>
    </location>
    <ligand>
        <name>Mg(2+)</name>
        <dbReference type="ChEBI" id="CHEBI:18420"/>
    </ligand>
</feature>
<dbReference type="Pfam" id="PF00025">
    <property type="entry name" value="Arf"/>
    <property type="match status" value="1"/>
</dbReference>
<gene>
    <name evidence="7" type="ORF">PPENT_87.1.T0310189</name>
</gene>
<feature type="binding site" evidence="4">
    <location>
        <begin position="311"/>
        <end position="318"/>
    </location>
    <ligand>
        <name>GTP</name>
        <dbReference type="ChEBI" id="CHEBI:37565"/>
    </ligand>
</feature>
<dbReference type="OrthoDB" id="273452at2759"/>
<dbReference type="Pfam" id="PF12394">
    <property type="entry name" value="DUF3657"/>
    <property type="match status" value="1"/>
</dbReference>
<comment type="similarity">
    <text evidence="1">Belongs to the small GTPase superfamily. Arf family.</text>
</comment>
<dbReference type="FunFam" id="3.40.50.300:FF:001166">
    <property type="entry name" value="ADP-ribosylation factor D"/>
    <property type="match status" value="1"/>
</dbReference>
<evidence type="ECO:0000256" key="1">
    <source>
        <dbReference type="ARBA" id="ARBA00010290"/>
    </source>
</evidence>
<dbReference type="SMART" id="SM00178">
    <property type="entry name" value="SAR"/>
    <property type="match status" value="1"/>
</dbReference>
<dbReference type="EMBL" id="CAJJDO010000031">
    <property type="protein sequence ID" value="CAD8158140.1"/>
    <property type="molecule type" value="Genomic_DNA"/>
</dbReference>
<dbReference type="InterPro" id="IPR044294">
    <property type="entry name" value="Lipase-like"/>
</dbReference>
<evidence type="ECO:0000256" key="3">
    <source>
        <dbReference type="ARBA" id="ARBA00023134"/>
    </source>
</evidence>
<feature type="domain" description="DUF676" evidence="6">
    <location>
        <begin position="832"/>
        <end position="1013"/>
    </location>
</feature>
<reference evidence="7" key="1">
    <citation type="submission" date="2021-01" db="EMBL/GenBank/DDBJ databases">
        <authorList>
            <consortium name="Genoscope - CEA"/>
            <person name="William W."/>
        </authorList>
    </citation>
    <scope>NUCLEOTIDE SEQUENCE</scope>
</reference>
<dbReference type="Proteomes" id="UP000689195">
    <property type="component" value="Unassembled WGS sequence"/>
</dbReference>
<dbReference type="PANTHER" id="PTHR12482">
    <property type="entry name" value="LIPASE ROG1-RELATED-RELATED"/>
    <property type="match status" value="1"/>
</dbReference>
<dbReference type="PANTHER" id="PTHR12482:SF5">
    <property type="entry name" value="DUF676 DOMAIN-CONTAINING PROTEIN"/>
    <property type="match status" value="1"/>
</dbReference>
<protein>
    <recommendedName>
        <fullName evidence="6">DUF676 domain-containing protein</fullName>
    </recommendedName>
</protein>
<comment type="caution">
    <text evidence="7">The sequence shown here is derived from an EMBL/GenBank/DDBJ whole genome shotgun (WGS) entry which is preliminary data.</text>
</comment>
<dbReference type="InterPro" id="IPR005225">
    <property type="entry name" value="Small_GTP-bd"/>
</dbReference>
<evidence type="ECO:0000313" key="8">
    <source>
        <dbReference type="Proteomes" id="UP000689195"/>
    </source>
</evidence>
<organism evidence="7 8">
    <name type="scientific">Paramecium pentaurelia</name>
    <dbReference type="NCBI Taxonomy" id="43138"/>
    <lineage>
        <taxon>Eukaryota</taxon>
        <taxon>Sar</taxon>
        <taxon>Alveolata</taxon>
        <taxon>Ciliophora</taxon>
        <taxon>Intramacronucleata</taxon>
        <taxon>Oligohymenophorea</taxon>
        <taxon>Peniculida</taxon>
        <taxon>Parameciidae</taxon>
        <taxon>Paramecium</taxon>
    </lineage>
</organism>
<keyword evidence="5" id="KW-0460">Magnesium</keyword>
<name>A0A8S1U0E3_9CILI</name>
<dbReference type="GO" id="GO:0005525">
    <property type="term" value="F:GTP binding"/>
    <property type="evidence" value="ECO:0007669"/>
    <property type="project" value="UniProtKB-KW"/>
</dbReference>
<dbReference type="FunFam" id="3.40.50.1820:FF:000343">
    <property type="entry name" value="Uncharacterized protein"/>
    <property type="match status" value="1"/>
</dbReference>
<keyword evidence="8" id="KW-1185">Reference proteome</keyword>
<dbReference type="Pfam" id="PF05057">
    <property type="entry name" value="DUF676"/>
    <property type="match status" value="1"/>
</dbReference>
<evidence type="ECO:0000256" key="2">
    <source>
        <dbReference type="ARBA" id="ARBA00022741"/>
    </source>
</evidence>
<keyword evidence="5" id="KW-0479">Metal-binding</keyword>
<evidence type="ECO:0000259" key="6">
    <source>
        <dbReference type="Pfam" id="PF05057"/>
    </source>
</evidence>
<keyword evidence="2 4" id="KW-0547">Nucleotide-binding</keyword>
<evidence type="ECO:0000256" key="4">
    <source>
        <dbReference type="PIRSR" id="PIRSR606689-1"/>
    </source>
</evidence>
<accession>A0A8S1U0E3</accession>
<feature type="binding site" evidence="4">
    <location>
        <position position="357"/>
    </location>
    <ligand>
        <name>GTP</name>
        <dbReference type="ChEBI" id="CHEBI:37565"/>
    </ligand>
</feature>
<dbReference type="InterPro" id="IPR007751">
    <property type="entry name" value="DUF676_lipase-like"/>
</dbReference>
<dbReference type="GO" id="GO:0003924">
    <property type="term" value="F:GTPase activity"/>
    <property type="evidence" value="ECO:0007669"/>
    <property type="project" value="InterPro"/>
</dbReference>
<dbReference type="InterPro" id="IPR006689">
    <property type="entry name" value="Small_GTPase_ARF/SAR"/>
</dbReference>
<dbReference type="AlphaFoldDB" id="A0A8S1U0E3"/>
<evidence type="ECO:0000313" key="7">
    <source>
        <dbReference type="EMBL" id="CAD8158140.1"/>
    </source>
</evidence>
<dbReference type="GO" id="GO:0046872">
    <property type="term" value="F:metal ion binding"/>
    <property type="evidence" value="ECO:0007669"/>
    <property type="project" value="UniProtKB-KW"/>
</dbReference>
<proteinExistence type="inferred from homology"/>
<evidence type="ECO:0000256" key="5">
    <source>
        <dbReference type="PIRSR" id="PIRSR606689-2"/>
    </source>
</evidence>
<dbReference type="PROSITE" id="PS51417">
    <property type="entry name" value="ARF"/>
    <property type="match status" value="1"/>
</dbReference>
<feature type="binding site" evidence="5">
    <location>
        <position position="335"/>
    </location>
    <ligand>
        <name>Mg(2+)</name>
        <dbReference type="ChEBI" id="CHEBI:18420"/>
    </ligand>
</feature>